<dbReference type="Pfam" id="PF09604">
    <property type="entry name" value="Potass_KdpF"/>
    <property type="match status" value="1"/>
</dbReference>
<protein>
    <submittedName>
        <fullName evidence="2">K(+)-transporting ATPase subunit F</fullName>
    </submittedName>
</protein>
<evidence type="ECO:0000256" key="1">
    <source>
        <dbReference type="SAM" id="Phobius"/>
    </source>
</evidence>
<name>A0ABW8DA17_9GAMM</name>
<feature type="transmembrane region" description="Helical" evidence="1">
    <location>
        <begin position="6"/>
        <end position="23"/>
    </location>
</feature>
<keyword evidence="1" id="KW-1133">Transmembrane helix</keyword>
<dbReference type="EMBL" id="JBGORX010000007">
    <property type="protein sequence ID" value="MFJ1269555.1"/>
    <property type="molecule type" value="Genomic_DNA"/>
</dbReference>
<dbReference type="NCBIfam" id="TIGR02115">
    <property type="entry name" value="potass_kdpF"/>
    <property type="match status" value="1"/>
</dbReference>
<dbReference type="Proteomes" id="UP001615550">
    <property type="component" value="Unassembled WGS sequence"/>
</dbReference>
<dbReference type="InterPro" id="IPR011726">
    <property type="entry name" value="KdpF"/>
</dbReference>
<keyword evidence="3" id="KW-1185">Reference proteome</keyword>
<accession>A0ABW8DA17</accession>
<comment type="caution">
    <text evidence="2">The sequence shown here is derived from an EMBL/GenBank/DDBJ whole genome shotgun (WGS) entry which is preliminary data.</text>
</comment>
<sequence length="28" mass="3157">MITYLVAGIIAVGLLVYLLFVLLKPEFF</sequence>
<reference evidence="2 3" key="1">
    <citation type="submission" date="2024-08" db="EMBL/GenBank/DDBJ databases">
        <title>Draft Genome Sequence of Legionella lytica strain DSB2004, Isolated From a Fire Sprinkler System.</title>
        <authorList>
            <person name="Everhart A.D."/>
            <person name="Kidane D.T."/>
            <person name="Farone A.L."/>
            <person name="Farone M.B."/>
        </authorList>
    </citation>
    <scope>NUCLEOTIDE SEQUENCE [LARGE SCALE GENOMIC DNA]</scope>
    <source>
        <strain evidence="2 3">DSB2004</strain>
    </source>
</reference>
<organism evidence="2 3">
    <name type="scientific">Legionella lytica</name>
    <dbReference type="NCBI Taxonomy" id="96232"/>
    <lineage>
        <taxon>Bacteria</taxon>
        <taxon>Pseudomonadati</taxon>
        <taxon>Pseudomonadota</taxon>
        <taxon>Gammaproteobacteria</taxon>
        <taxon>Legionellales</taxon>
        <taxon>Legionellaceae</taxon>
        <taxon>Legionella</taxon>
    </lineage>
</organism>
<keyword evidence="1" id="KW-0812">Transmembrane</keyword>
<dbReference type="RefSeq" id="WP_400188450.1">
    <property type="nucleotide sequence ID" value="NZ_JBGORX010000007.1"/>
</dbReference>
<proteinExistence type="predicted"/>
<keyword evidence="1" id="KW-0472">Membrane</keyword>
<evidence type="ECO:0000313" key="3">
    <source>
        <dbReference type="Proteomes" id="UP001615550"/>
    </source>
</evidence>
<evidence type="ECO:0000313" key="2">
    <source>
        <dbReference type="EMBL" id="MFJ1269555.1"/>
    </source>
</evidence>
<gene>
    <name evidence="2" type="primary">kdpF</name>
    <name evidence="2" type="ORF">ACD661_13390</name>
</gene>